<reference evidence="1 2" key="1">
    <citation type="submission" date="2014-06" db="EMBL/GenBank/DDBJ databases">
        <title>Whole Genome Sequences of Three Symbiotic Endozoicomonas Bacteria.</title>
        <authorList>
            <person name="Neave M.J."/>
            <person name="Apprill A."/>
            <person name="Voolstra C.R."/>
        </authorList>
    </citation>
    <scope>NUCLEOTIDE SEQUENCE [LARGE SCALE GENOMIC DNA]</scope>
    <source>
        <strain evidence="1 2">LMG 24815</strain>
    </source>
</reference>
<keyword evidence="2" id="KW-1185">Reference proteome</keyword>
<comment type="caution">
    <text evidence="1">The sequence shown here is derived from an EMBL/GenBank/DDBJ whole genome shotgun (WGS) entry which is preliminary data.</text>
</comment>
<evidence type="ECO:0000313" key="2">
    <source>
        <dbReference type="Proteomes" id="UP000028006"/>
    </source>
</evidence>
<evidence type="ECO:0008006" key="3">
    <source>
        <dbReference type="Google" id="ProtNLM"/>
    </source>
</evidence>
<sequence length="683" mass="75195">MSESDKQPGIIDPPLGVEDADTLQQWMQQITEATRQGMGQIGSIANSYVKFNDLVDGGFLIPMQPPGGVEYDFTNGPIGGGYYQSSGSASFDLTPPGKVNSVVVSSLIGAMDIEWLPPEMSFPHHYEVWRSTTSDRNDSVLIGTTSALRYSDVNVENGQTYYYWIRIVKTIGSHVIYGSYDSPSGTTGSPKSTVDNILDIVSEDMYIKTPGGNKNPFGYHNLGTDDNPDWVVALRADVAIQGNLAISQLKSGELSNTVALSVGQGSVTMDTRTDGSGQIVVTGKGGVGSNDYLILNQGRIASYVWDGSKHVQYKEVRRIERGVAPAGQLVTVPAYFKAQPTIYLAPFIIPTYNPNYPSQGQQWRLSHSNVEPNPGETGGWRFVPTAQLELTEGNSTQVYPDRTYLGSGDVYETIISRRTSLKKLRVNTRNKSIRSTGAAGNYYKRNVTVQLWYRVYGTSTWLLGKTVVVHLDSLSEKLGVVDYTLASTGDYDIKVRYVAADAGGTFTTGTQYEYTTRTVYGSSYVIADGDVSGVDNSVTVYLGEPTLGGGWGVVKSRWQYDYKLIGQRSGSNDWFGSMERPGTSTYNFHSDNSHAMEGRHTSEAQYHDSYCRFSVGMDYKTSYNFIEMQISNVSVQYTYRRPAPVSTTPQNAFYLDTIEYDQGAQLINPTNEQILVNWLAVGE</sequence>
<evidence type="ECO:0000313" key="1">
    <source>
        <dbReference type="EMBL" id="KEQ12033.1"/>
    </source>
</evidence>
<accession>A0A081N0R0</accession>
<organism evidence="1 2">
    <name type="scientific">Endozoicomonas montiporae</name>
    <dbReference type="NCBI Taxonomy" id="1027273"/>
    <lineage>
        <taxon>Bacteria</taxon>
        <taxon>Pseudomonadati</taxon>
        <taxon>Pseudomonadota</taxon>
        <taxon>Gammaproteobacteria</taxon>
        <taxon>Oceanospirillales</taxon>
        <taxon>Endozoicomonadaceae</taxon>
        <taxon>Endozoicomonas</taxon>
    </lineage>
</organism>
<dbReference type="Gene3D" id="2.60.40.10">
    <property type="entry name" value="Immunoglobulins"/>
    <property type="match status" value="1"/>
</dbReference>
<gene>
    <name evidence="1" type="ORF">GZ77_23405</name>
</gene>
<dbReference type="RefSeq" id="WP_034879195.1">
    <property type="nucleotide sequence ID" value="NZ_JOKG01000005.1"/>
</dbReference>
<proteinExistence type="predicted"/>
<dbReference type="InterPro" id="IPR013783">
    <property type="entry name" value="Ig-like_fold"/>
</dbReference>
<name>A0A081N0R0_9GAMM</name>
<protein>
    <recommendedName>
        <fullName evidence="3">Fibronectin type-III domain-containing protein</fullName>
    </recommendedName>
</protein>
<dbReference type="SUPFAM" id="SSF49265">
    <property type="entry name" value="Fibronectin type III"/>
    <property type="match status" value="1"/>
</dbReference>
<dbReference type="Proteomes" id="UP000028006">
    <property type="component" value="Unassembled WGS sequence"/>
</dbReference>
<dbReference type="InterPro" id="IPR036116">
    <property type="entry name" value="FN3_sf"/>
</dbReference>
<dbReference type="eggNOG" id="COG4733">
    <property type="taxonomic scope" value="Bacteria"/>
</dbReference>
<dbReference type="AlphaFoldDB" id="A0A081N0R0"/>
<dbReference type="EMBL" id="JOKG01000005">
    <property type="protein sequence ID" value="KEQ12033.1"/>
    <property type="molecule type" value="Genomic_DNA"/>
</dbReference>